<reference evidence="1" key="1">
    <citation type="submission" date="2014-11" db="EMBL/GenBank/DDBJ databases">
        <authorList>
            <person name="Amaro Gonzalez C."/>
        </authorList>
    </citation>
    <scope>NUCLEOTIDE SEQUENCE</scope>
</reference>
<dbReference type="EMBL" id="GBXM01004774">
    <property type="protein sequence ID" value="JAI03804.1"/>
    <property type="molecule type" value="Transcribed_RNA"/>
</dbReference>
<evidence type="ECO:0000313" key="1">
    <source>
        <dbReference type="EMBL" id="JAI03804.1"/>
    </source>
</evidence>
<proteinExistence type="predicted"/>
<organism evidence="1">
    <name type="scientific">Anguilla anguilla</name>
    <name type="common">European freshwater eel</name>
    <name type="synonym">Muraena anguilla</name>
    <dbReference type="NCBI Taxonomy" id="7936"/>
    <lineage>
        <taxon>Eukaryota</taxon>
        <taxon>Metazoa</taxon>
        <taxon>Chordata</taxon>
        <taxon>Craniata</taxon>
        <taxon>Vertebrata</taxon>
        <taxon>Euteleostomi</taxon>
        <taxon>Actinopterygii</taxon>
        <taxon>Neopterygii</taxon>
        <taxon>Teleostei</taxon>
        <taxon>Anguilliformes</taxon>
        <taxon>Anguillidae</taxon>
        <taxon>Anguilla</taxon>
    </lineage>
</organism>
<sequence length="39" mass="4800">MIHKCLHRSFESKFNKQLNELPYETIKFLMECIMKLKNI</sequence>
<name>A0A0E9XQ39_ANGAN</name>
<dbReference type="AlphaFoldDB" id="A0A0E9XQ39"/>
<reference evidence="1" key="2">
    <citation type="journal article" date="2015" name="Fish Shellfish Immunol.">
        <title>Early steps in the European eel (Anguilla anguilla)-Vibrio vulnificus interaction in the gills: Role of the RtxA13 toxin.</title>
        <authorList>
            <person name="Callol A."/>
            <person name="Pajuelo D."/>
            <person name="Ebbesson L."/>
            <person name="Teles M."/>
            <person name="MacKenzie S."/>
            <person name="Amaro C."/>
        </authorList>
    </citation>
    <scope>NUCLEOTIDE SEQUENCE</scope>
</reference>
<protein>
    <submittedName>
        <fullName evidence="1">Uncharacterized protein</fullName>
    </submittedName>
</protein>
<accession>A0A0E9XQ39</accession>